<feature type="compositionally biased region" description="Low complexity" evidence="1">
    <location>
        <begin position="298"/>
        <end position="308"/>
    </location>
</feature>
<dbReference type="RefSeq" id="WP_185933655.1">
    <property type="nucleotide sequence ID" value="NZ_UYIO01000001.1"/>
</dbReference>
<dbReference type="Proteomes" id="UP000269974">
    <property type="component" value="Unassembled WGS sequence"/>
</dbReference>
<comment type="caution">
    <text evidence="3">The sequence shown here is derived from an EMBL/GenBank/DDBJ whole genome shotgun (WGS) entry which is preliminary data.</text>
</comment>
<evidence type="ECO:0000313" key="3">
    <source>
        <dbReference type="EMBL" id="VDG75629.1"/>
    </source>
</evidence>
<protein>
    <submittedName>
        <fullName evidence="3">Uncharacterized protein</fullName>
    </submittedName>
</protein>
<feature type="transmembrane region" description="Helical" evidence="2">
    <location>
        <begin position="464"/>
        <end position="483"/>
    </location>
</feature>
<sequence length="507" mass="50606">MSTPNDPYNAQSRRPLDDEDFLAPIEESVPPARSGSAMSAASMASAASAQEAISALEEPIFDEPADQQNAGSYSSGTAGVAGATSGAGTYGATSTADAKATAGAEAMAGTAASTGTTDTAGTTGTTGTAGAETAAVELSGPATVTGPATVAAPAAVTGSAATSGTAGVAAGASGPRARRSVWPAGTISDSSIAGGADAPSAASSSAAGSVPDAVPPVAGTETVGGTSFGTGTENVFDGVGAPAPTPAPASQQAAMPPAREYATLGQAAGIDKPVSAEGGEQISPYVAEEIPYTPPAAPSEFSPAPESEAQSRMSQWATVEGGAIALPEEPKGRGWTHVWVTFVSFLLVVVGWYLISDGMAGLRLAQPLTEEFLADPASAHAAGVSFVPLVELLGGGAALLLLGLLARRSSFAAQFFGVVFIVAGLLTLFVPALGMYAAQGWAQVTASLNYQIVQNITAHLFRNFMWGGFLIFGVGLFSIGFAAHGARRRGARRAEATTRREIYEQGN</sequence>
<keyword evidence="2" id="KW-1133">Transmembrane helix</keyword>
<dbReference type="AlphaFoldDB" id="A0A7Z8Y8Z4"/>
<evidence type="ECO:0000256" key="2">
    <source>
        <dbReference type="SAM" id="Phobius"/>
    </source>
</evidence>
<feature type="region of interest" description="Disordered" evidence="1">
    <location>
        <begin position="293"/>
        <end position="313"/>
    </location>
</feature>
<feature type="region of interest" description="Disordered" evidence="1">
    <location>
        <begin position="158"/>
        <end position="258"/>
    </location>
</feature>
<feature type="compositionally biased region" description="Low complexity" evidence="1">
    <location>
        <begin position="187"/>
        <end position="219"/>
    </location>
</feature>
<feature type="transmembrane region" description="Helical" evidence="2">
    <location>
        <begin position="415"/>
        <end position="438"/>
    </location>
</feature>
<name>A0A7Z8Y8Z4_9ACTO</name>
<feature type="compositionally biased region" description="Polar residues" evidence="1">
    <location>
        <begin position="1"/>
        <end position="12"/>
    </location>
</feature>
<evidence type="ECO:0000256" key="1">
    <source>
        <dbReference type="SAM" id="MobiDB-lite"/>
    </source>
</evidence>
<feature type="region of interest" description="Disordered" evidence="1">
    <location>
        <begin position="1"/>
        <end position="79"/>
    </location>
</feature>
<dbReference type="EMBL" id="UYIO01000001">
    <property type="protein sequence ID" value="VDG75629.1"/>
    <property type="molecule type" value="Genomic_DNA"/>
</dbReference>
<feature type="transmembrane region" description="Helical" evidence="2">
    <location>
        <begin position="338"/>
        <end position="355"/>
    </location>
</feature>
<feature type="compositionally biased region" description="Low complexity" evidence="1">
    <location>
        <begin position="158"/>
        <end position="175"/>
    </location>
</feature>
<reference evidence="3 4" key="1">
    <citation type="submission" date="2018-11" db="EMBL/GenBank/DDBJ databases">
        <authorList>
            <consortium name="Pathogen Informatics"/>
        </authorList>
    </citation>
    <scope>NUCLEOTIDE SEQUENCE [LARGE SCALE GENOMIC DNA]</scope>
    <source>
        <strain evidence="3 4">NCTC10327</strain>
    </source>
</reference>
<feature type="compositionally biased region" description="Low complexity" evidence="1">
    <location>
        <begin position="248"/>
        <end position="258"/>
    </location>
</feature>
<feature type="compositionally biased region" description="Polar residues" evidence="1">
    <location>
        <begin position="223"/>
        <end position="233"/>
    </location>
</feature>
<keyword evidence="2" id="KW-0472">Membrane</keyword>
<organism evidence="3 4">
    <name type="scientific">Actinobaculum suis</name>
    <dbReference type="NCBI Taxonomy" id="1657"/>
    <lineage>
        <taxon>Bacteria</taxon>
        <taxon>Bacillati</taxon>
        <taxon>Actinomycetota</taxon>
        <taxon>Actinomycetes</taxon>
        <taxon>Actinomycetales</taxon>
        <taxon>Actinomycetaceae</taxon>
        <taxon>Actinobaculum</taxon>
    </lineage>
</organism>
<evidence type="ECO:0000313" key="4">
    <source>
        <dbReference type="Proteomes" id="UP000269974"/>
    </source>
</evidence>
<gene>
    <name evidence="3" type="ORF">NCTC10327_00320</name>
</gene>
<feature type="transmembrane region" description="Helical" evidence="2">
    <location>
        <begin position="381"/>
        <end position="403"/>
    </location>
</feature>
<feature type="compositionally biased region" description="Low complexity" evidence="1">
    <location>
        <begin position="70"/>
        <end position="79"/>
    </location>
</feature>
<feature type="region of interest" description="Disordered" evidence="1">
    <location>
        <begin position="109"/>
        <end position="128"/>
    </location>
</feature>
<keyword evidence="2" id="KW-0812">Transmembrane</keyword>
<accession>A0A7Z8Y8Z4</accession>
<feature type="compositionally biased region" description="Low complexity" evidence="1">
    <location>
        <begin position="32"/>
        <end position="55"/>
    </location>
</feature>
<proteinExistence type="predicted"/>